<reference evidence="1" key="2">
    <citation type="submission" date="2023-05" db="EMBL/GenBank/DDBJ databases">
        <authorList>
            <consortium name="Lawrence Berkeley National Laboratory"/>
            <person name="Steindorff A."/>
            <person name="Hensen N."/>
            <person name="Bonometti L."/>
            <person name="Westerberg I."/>
            <person name="Brannstrom I.O."/>
            <person name="Guillou S."/>
            <person name="Cros-Aarteil S."/>
            <person name="Calhoun S."/>
            <person name="Haridas S."/>
            <person name="Kuo A."/>
            <person name="Mondo S."/>
            <person name="Pangilinan J."/>
            <person name="Riley R."/>
            <person name="Labutti K."/>
            <person name="Andreopoulos B."/>
            <person name="Lipzen A."/>
            <person name="Chen C."/>
            <person name="Yanf M."/>
            <person name="Daum C."/>
            <person name="Ng V."/>
            <person name="Clum A."/>
            <person name="Ohm R."/>
            <person name="Martin F."/>
            <person name="Silar P."/>
            <person name="Natvig D."/>
            <person name="Lalanne C."/>
            <person name="Gautier V."/>
            <person name="Ament-Velasquez S.L."/>
            <person name="Kruys A."/>
            <person name="Hutchinson M.I."/>
            <person name="Powell A.J."/>
            <person name="Barry K."/>
            <person name="Miller A.N."/>
            <person name="Grigoriev I.V."/>
            <person name="Debuchy R."/>
            <person name="Gladieux P."/>
            <person name="Thoren M.H."/>
            <person name="Johannesson H."/>
        </authorList>
    </citation>
    <scope>NUCLEOTIDE SEQUENCE</scope>
    <source>
        <strain evidence="1">CBS 990.96</strain>
    </source>
</reference>
<organism evidence="1 2">
    <name type="scientific">Podospora fimiseda</name>
    <dbReference type="NCBI Taxonomy" id="252190"/>
    <lineage>
        <taxon>Eukaryota</taxon>
        <taxon>Fungi</taxon>
        <taxon>Dikarya</taxon>
        <taxon>Ascomycota</taxon>
        <taxon>Pezizomycotina</taxon>
        <taxon>Sordariomycetes</taxon>
        <taxon>Sordariomycetidae</taxon>
        <taxon>Sordariales</taxon>
        <taxon>Podosporaceae</taxon>
        <taxon>Podospora</taxon>
    </lineage>
</organism>
<reference evidence="1" key="1">
    <citation type="journal article" date="2023" name="Mol. Phylogenet. Evol.">
        <title>Genome-scale phylogeny and comparative genomics of the fungal order Sordariales.</title>
        <authorList>
            <person name="Hensen N."/>
            <person name="Bonometti L."/>
            <person name="Westerberg I."/>
            <person name="Brannstrom I.O."/>
            <person name="Guillou S."/>
            <person name="Cros-Aarteil S."/>
            <person name="Calhoun S."/>
            <person name="Haridas S."/>
            <person name="Kuo A."/>
            <person name="Mondo S."/>
            <person name="Pangilinan J."/>
            <person name="Riley R."/>
            <person name="LaButti K."/>
            <person name="Andreopoulos B."/>
            <person name="Lipzen A."/>
            <person name="Chen C."/>
            <person name="Yan M."/>
            <person name="Daum C."/>
            <person name="Ng V."/>
            <person name="Clum A."/>
            <person name="Steindorff A."/>
            <person name="Ohm R.A."/>
            <person name="Martin F."/>
            <person name="Silar P."/>
            <person name="Natvig D.O."/>
            <person name="Lalanne C."/>
            <person name="Gautier V."/>
            <person name="Ament-Velasquez S.L."/>
            <person name="Kruys A."/>
            <person name="Hutchinson M.I."/>
            <person name="Powell A.J."/>
            <person name="Barry K."/>
            <person name="Miller A.N."/>
            <person name="Grigoriev I.V."/>
            <person name="Debuchy R."/>
            <person name="Gladieux P."/>
            <person name="Hiltunen Thoren M."/>
            <person name="Johannesson H."/>
        </authorList>
    </citation>
    <scope>NUCLEOTIDE SEQUENCE</scope>
    <source>
        <strain evidence="1">CBS 990.96</strain>
    </source>
</reference>
<protein>
    <submittedName>
        <fullName evidence="1">Uncharacterized protein</fullName>
    </submittedName>
</protein>
<dbReference type="EMBL" id="MU865346">
    <property type="protein sequence ID" value="KAK4226521.1"/>
    <property type="molecule type" value="Genomic_DNA"/>
</dbReference>
<evidence type="ECO:0000313" key="1">
    <source>
        <dbReference type="EMBL" id="KAK4226521.1"/>
    </source>
</evidence>
<keyword evidence="2" id="KW-1185">Reference proteome</keyword>
<dbReference type="AlphaFoldDB" id="A0AAN7BMV6"/>
<dbReference type="Proteomes" id="UP001301958">
    <property type="component" value="Unassembled WGS sequence"/>
</dbReference>
<name>A0AAN7BMV6_9PEZI</name>
<gene>
    <name evidence="1" type="ORF">QBC38DRAFT_227643</name>
</gene>
<proteinExistence type="predicted"/>
<comment type="caution">
    <text evidence="1">The sequence shown here is derived from an EMBL/GenBank/DDBJ whole genome shotgun (WGS) entry which is preliminary data.</text>
</comment>
<sequence length="203" mass="22365">MLYKTKCVLSLVGGTLITAKHARIENTSLLAPSFPFFHSFLIVRLTCCTPRRRRSSVLPPRIEKHSVPHRHHSQPHLLCLLPTRPDTASQVQPRFQVSQLVGIVLQPPYAPFLTADPSLGCLLMVPFINQVSPHGGRAPLGLIPLCNTDLAIVNICRSSWLKLSTVQCDSQCVTALDALGPRITGMSWQHGMDPLSDHSLTLL</sequence>
<accession>A0AAN7BMV6</accession>
<evidence type="ECO:0000313" key="2">
    <source>
        <dbReference type="Proteomes" id="UP001301958"/>
    </source>
</evidence>